<organism evidence="2 3">
    <name type="scientific">Paenibacillus phyllosphaerae</name>
    <dbReference type="NCBI Taxonomy" id="274593"/>
    <lineage>
        <taxon>Bacteria</taxon>
        <taxon>Bacillati</taxon>
        <taxon>Bacillota</taxon>
        <taxon>Bacilli</taxon>
        <taxon>Bacillales</taxon>
        <taxon>Paenibacillaceae</taxon>
        <taxon>Paenibacillus</taxon>
    </lineage>
</organism>
<evidence type="ECO:0000313" key="3">
    <source>
        <dbReference type="Proteomes" id="UP000570361"/>
    </source>
</evidence>
<comment type="caution">
    <text evidence="2">The sequence shown here is derived from an EMBL/GenBank/DDBJ whole genome shotgun (WGS) entry which is preliminary data.</text>
</comment>
<dbReference type="Proteomes" id="UP000570361">
    <property type="component" value="Unassembled WGS sequence"/>
</dbReference>
<feature type="compositionally biased region" description="Basic and acidic residues" evidence="1">
    <location>
        <begin position="33"/>
        <end position="47"/>
    </location>
</feature>
<proteinExistence type="predicted"/>
<protein>
    <submittedName>
        <fullName evidence="2">Uncharacterized protein</fullName>
    </submittedName>
</protein>
<evidence type="ECO:0000313" key="2">
    <source>
        <dbReference type="EMBL" id="MBB3113496.1"/>
    </source>
</evidence>
<reference evidence="2 3" key="1">
    <citation type="submission" date="2020-08" db="EMBL/GenBank/DDBJ databases">
        <title>Genomic Encyclopedia of Type Strains, Phase III (KMG-III): the genomes of soil and plant-associated and newly described type strains.</title>
        <authorList>
            <person name="Whitman W."/>
        </authorList>
    </citation>
    <scope>NUCLEOTIDE SEQUENCE [LARGE SCALE GENOMIC DNA]</scope>
    <source>
        <strain evidence="2 3">CECT 5862</strain>
    </source>
</reference>
<name>A0A7W5B4E2_9BACL</name>
<sequence>MSNQPQREIETNPVPEVNPRTIPEIPDSGNQKPEIDTNTPDREREVPQEIPPEVAPTELPKLPHELDPE</sequence>
<dbReference type="AlphaFoldDB" id="A0A7W5B4E2"/>
<feature type="region of interest" description="Disordered" evidence="1">
    <location>
        <begin position="1"/>
        <end position="69"/>
    </location>
</feature>
<keyword evidence="3" id="KW-1185">Reference proteome</keyword>
<dbReference type="RefSeq" id="WP_183603570.1">
    <property type="nucleotide sequence ID" value="NZ_JACHXK010000019.1"/>
</dbReference>
<gene>
    <name evidence="2" type="ORF">FHS18_005608</name>
</gene>
<evidence type="ECO:0000256" key="1">
    <source>
        <dbReference type="SAM" id="MobiDB-lite"/>
    </source>
</evidence>
<accession>A0A7W5B4E2</accession>
<dbReference type="EMBL" id="JACHXK010000019">
    <property type="protein sequence ID" value="MBB3113496.1"/>
    <property type="molecule type" value="Genomic_DNA"/>
</dbReference>